<feature type="non-terminal residue" evidence="2">
    <location>
        <position position="144"/>
    </location>
</feature>
<keyword evidence="3" id="KW-1185">Reference proteome</keyword>
<reference evidence="2" key="1">
    <citation type="journal article" date="2023" name="Science">
        <title>Genome structures resolve the early diversification of teleost fishes.</title>
        <authorList>
            <person name="Parey E."/>
            <person name="Louis A."/>
            <person name="Montfort J."/>
            <person name="Bouchez O."/>
            <person name="Roques C."/>
            <person name="Iampietro C."/>
            <person name="Lluch J."/>
            <person name="Castinel A."/>
            <person name="Donnadieu C."/>
            <person name="Desvignes T."/>
            <person name="Floi Bucao C."/>
            <person name="Jouanno E."/>
            <person name="Wen M."/>
            <person name="Mejri S."/>
            <person name="Dirks R."/>
            <person name="Jansen H."/>
            <person name="Henkel C."/>
            <person name="Chen W.J."/>
            <person name="Zahm M."/>
            <person name="Cabau C."/>
            <person name="Klopp C."/>
            <person name="Thompson A.W."/>
            <person name="Robinson-Rechavi M."/>
            <person name="Braasch I."/>
            <person name="Lecointre G."/>
            <person name="Bobe J."/>
            <person name="Postlethwait J.H."/>
            <person name="Berthelot C."/>
            <person name="Roest Crollius H."/>
            <person name="Guiguen Y."/>
        </authorList>
    </citation>
    <scope>NUCLEOTIDE SEQUENCE</scope>
    <source>
        <strain evidence="2">WJC10195</strain>
    </source>
</reference>
<gene>
    <name evidence="2" type="ORF">SKAU_G00234070</name>
</gene>
<comment type="caution">
    <text evidence="2">The sequence shown here is derived from an EMBL/GenBank/DDBJ whole genome shotgun (WGS) entry which is preliminary data.</text>
</comment>
<dbReference type="Proteomes" id="UP001152622">
    <property type="component" value="Chromosome 8"/>
</dbReference>
<name>A0A9Q1F689_SYNKA</name>
<organism evidence="2 3">
    <name type="scientific">Synaphobranchus kaupii</name>
    <name type="common">Kaup's arrowtooth eel</name>
    <dbReference type="NCBI Taxonomy" id="118154"/>
    <lineage>
        <taxon>Eukaryota</taxon>
        <taxon>Metazoa</taxon>
        <taxon>Chordata</taxon>
        <taxon>Craniata</taxon>
        <taxon>Vertebrata</taxon>
        <taxon>Euteleostomi</taxon>
        <taxon>Actinopterygii</taxon>
        <taxon>Neopterygii</taxon>
        <taxon>Teleostei</taxon>
        <taxon>Anguilliformes</taxon>
        <taxon>Synaphobranchidae</taxon>
        <taxon>Synaphobranchus</taxon>
    </lineage>
</organism>
<dbReference type="AlphaFoldDB" id="A0A9Q1F689"/>
<evidence type="ECO:0000256" key="1">
    <source>
        <dbReference type="SAM" id="MobiDB-lite"/>
    </source>
</evidence>
<feature type="region of interest" description="Disordered" evidence="1">
    <location>
        <begin position="65"/>
        <end position="89"/>
    </location>
</feature>
<protein>
    <submittedName>
        <fullName evidence="2">Uncharacterized protein</fullName>
    </submittedName>
</protein>
<proteinExistence type="predicted"/>
<sequence>MPRKRGNQRSEAMKRRWADCSPNVTVSDKVLPTHSKKTLTDGVDPLPYQKVHEVLCPPKINTNSDIQNSGIQNSGIQNSGIQNSGIQNSGIQNSGIQNFGNFGNSGINNFDNFGNSGINNFGNFGNSGINNFDNFGNSGINNSG</sequence>
<dbReference type="EMBL" id="JAINUF010000008">
    <property type="protein sequence ID" value="KAJ8351931.1"/>
    <property type="molecule type" value="Genomic_DNA"/>
</dbReference>
<accession>A0A9Q1F689</accession>
<evidence type="ECO:0000313" key="3">
    <source>
        <dbReference type="Proteomes" id="UP001152622"/>
    </source>
</evidence>
<evidence type="ECO:0000313" key="2">
    <source>
        <dbReference type="EMBL" id="KAJ8351931.1"/>
    </source>
</evidence>